<dbReference type="eggNOG" id="COG5295">
    <property type="taxonomic scope" value="Bacteria"/>
</dbReference>
<evidence type="ECO:0000313" key="3">
    <source>
        <dbReference type="EMBL" id="ABF41745.1"/>
    </source>
</evidence>
<dbReference type="EnsemblBacteria" id="ABF41745">
    <property type="protein sequence ID" value="ABF41745"/>
    <property type="gene ID" value="Acid345_2744"/>
</dbReference>
<dbReference type="HOGENOM" id="CLU_366304_0_0_0"/>
<evidence type="ECO:0000256" key="1">
    <source>
        <dbReference type="SAM" id="MobiDB-lite"/>
    </source>
</evidence>
<sequence length="759" mass="77073">MKRLLACVCLSLATCVAAFPQQDTSVSTSSNAVVPRLIRFSGQVKGATGTVGITFSLHKSQQDSTSLWIETQNVKLDADGKYNVLLGSQKAIPVELFSAAAAQWLSIHVENQAEQRVLLVSVPYALKAAEAETIGGHNATDFVTTDKLTTVVKQELKVQKSSTDKPGATTNNVGSYVDSNATQVLTVTQNGTGVAINATAANDYAVKANSPNWAIVGRSTNTTGATYGVVGTVASTGGTAIRGSATSTTGGTYGVSGTSASPIGYGVSGQNTATTGNAVGLYGKTASSAGLAVRAQASSATAHLFSGTGSANSEIFYVDGLGNVYGKTGYFSGYPDGNSYSSIGIIATGSSEGTTANTDGGAGGNFTGGSNSGSSNSNFAGNGINGYGGSVTGDNYAGAGVYGAGGSGANGNGTGTQFAGYGVRAQGGNNASTGSIYYTGGYGVYSQGGSSVATNALGGVGVRAIGGQSTNGTGGTGLVAEGGYSPLGKPGWAASFGYGGVSVNELTGNGAGILLGRTGCGAGFAGITLSIYTNTNCTDYNILGDGTSTYLNRTSGGKIYFREGNTTQMYIASGGDVTVNQNLNVGLSATVTGTLTAHSIVASIKNFAIDHPLDPANKLLYHTSIESPDMKDLYDGMIELDAKGEAWVTLPNYFEALNQDFRYTLTAVGRSAPNLYIAKKVDGNKFKISGGKPHMEVSWQVTGIRHDAYANAYRGPVEVEKSVAQKGKYLSPELFGASPEQAMSPSPTQASVQTVSDVH</sequence>
<dbReference type="KEGG" id="aba:Acid345_2744"/>
<protein>
    <submittedName>
        <fullName evidence="3">Uncharacterized protein</fullName>
    </submittedName>
</protein>
<dbReference type="AlphaFoldDB" id="Q1IN05"/>
<dbReference type="STRING" id="204669.Acid345_2744"/>
<gene>
    <name evidence="3" type="ordered locus">Acid345_2744</name>
</gene>
<evidence type="ECO:0000256" key="2">
    <source>
        <dbReference type="SAM" id="SignalP"/>
    </source>
</evidence>
<proteinExistence type="predicted"/>
<name>Q1IN05_KORVE</name>
<dbReference type="OrthoDB" id="966072at2"/>
<reference evidence="3 4" key="1">
    <citation type="journal article" date="2009" name="Appl. Environ. Microbiol.">
        <title>Three genomes from the phylum Acidobacteria provide insight into the lifestyles of these microorganisms in soils.</title>
        <authorList>
            <person name="Ward N.L."/>
            <person name="Challacombe J.F."/>
            <person name="Janssen P.H."/>
            <person name="Henrissat B."/>
            <person name="Coutinho P.M."/>
            <person name="Wu M."/>
            <person name="Xie G."/>
            <person name="Haft D.H."/>
            <person name="Sait M."/>
            <person name="Badger J."/>
            <person name="Barabote R.D."/>
            <person name="Bradley B."/>
            <person name="Brettin T.S."/>
            <person name="Brinkac L.M."/>
            <person name="Bruce D."/>
            <person name="Creasy T."/>
            <person name="Daugherty S.C."/>
            <person name="Davidsen T.M."/>
            <person name="DeBoy R.T."/>
            <person name="Detter J.C."/>
            <person name="Dodson R.J."/>
            <person name="Durkin A.S."/>
            <person name="Ganapathy A."/>
            <person name="Gwinn-Giglio M."/>
            <person name="Han C.S."/>
            <person name="Khouri H."/>
            <person name="Kiss H."/>
            <person name="Kothari S.P."/>
            <person name="Madupu R."/>
            <person name="Nelson K.E."/>
            <person name="Nelson W.C."/>
            <person name="Paulsen I."/>
            <person name="Penn K."/>
            <person name="Ren Q."/>
            <person name="Rosovitz M.J."/>
            <person name="Selengut J.D."/>
            <person name="Shrivastava S."/>
            <person name="Sullivan S.A."/>
            <person name="Tapia R."/>
            <person name="Thompson L.S."/>
            <person name="Watkins K.L."/>
            <person name="Yang Q."/>
            <person name="Yu C."/>
            <person name="Zafar N."/>
            <person name="Zhou L."/>
            <person name="Kuske C.R."/>
        </authorList>
    </citation>
    <scope>NUCLEOTIDE SEQUENCE [LARGE SCALE GENOMIC DNA]</scope>
    <source>
        <strain evidence="3 4">Ellin345</strain>
    </source>
</reference>
<dbReference type="EMBL" id="CP000360">
    <property type="protein sequence ID" value="ABF41745.1"/>
    <property type="molecule type" value="Genomic_DNA"/>
</dbReference>
<feature type="region of interest" description="Disordered" evidence="1">
    <location>
        <begin position="736"/>
        <end position="759"/>
    </location>
</feature>
<keyword evidence="4" id="KW-1185">Reference proteome</keyword>
<evidence type="ECO:0000313" key="4">
    <source>
        <dbReference type="Proteomes" id="UP000002432"/>
    </source>
</evidence>
<feature type="signal peptide" evidence="2">
    <location>
        <begin position="1"/>
        <end position="18"/>
    </location>
</feature>
<dbReference type="RefSeq" id="WP_011523546.1">
    <property type="nucleotide sequence ID" value="NC_008009.1"/>
</dbReference>
<organism evidence="3 4">
    <name type="scientific">Koribacter versatilis (strain Ellin345)</name>
    <dbReference type="NCBI Taxonomy" id="204669"/>
    <lineage>
        <taxon>Bacteria</taxon>
        <taxon>Pseudomonadati</taxon>
        <taxon>Acidobacteriota</taxon>
        <taxon>Terriglobia</taxon>
        <taxon>Terriglobales</taxon>
        <taxon>Candidatus Korobacteraceae</taxon>
        <taxon>Candidatus Korobacter</taxon>
    </lineage>
</organism>
<dbReference type="Proteomes" id="UP000002432">
    <property type="component" value="Chromosome"/>
</dbReference>
<feature type="chain" id="PRO_5004190963" evidence="2">
    <location>
        <begin position="19"/>
        <end position="759"/>
    </location>
</feature>
<keyword evidence="2" id="KW-0732">Signal</keyword>
<accession>Q1IN05</accession>
<feature type="compositionally biased region" description="Polar residues" evidence="1">
    <location>
        <begin position="741"/>
        <end position="759"/>
    </location>
</feature>